<gene>
    <name evidence="1" type="ORF">S12H4_11602</name>
</gene>
<dbReference type="AlphaFoldDB" id="X1SDI0"/>
<proteinExistence type="predicted"/>
<name>X1SDI0_9ZZZZ</name>
<reference evidence="1" key="1">
    <citation type="journal article" date="2014" name="Front. Microbiol.">
        <title>High frequency of phylogenetically diverse reductive dehalogenase-homologous genes in deep subseafloor sedimentary metagenomes.</title>
        <authorList>
            <person name="Kawai M."/>
            <person name="Futagami T."/>
            <person name="Toyoda A."/>
            <person name="Takaki Y."/>
            <person name="Nishi S."/>
            <person name="Hori S."/>
            <person name="Arai W."/>
            <person name="Tsubouchi T."/>
            <person name="Morono Y."/>
            <person name="Uchiyama I."/>
            <person name="Ito T."/>
            <person name="Fujiyama A."/>
            <person name="Inagaki F."/>
            <person name="Takami H."/>
        </authorList>
    </citation>
    <scope>NUCLEOTIDE SEQUENCE</scope>
    <source>
        <strain evidence="1">Expedition CK06-06</strain>
    </source>
</reference>
<feature type="non-terminal residue" evidence="1">
    <location>
        <position position="110"/>
    </location>
</feature>
<accession>X1SDI0</accession>
<sequence>METPTYTIRGLFTPRVPKPRSRRVWGIDLAQVWLPLFTATNTKGDTAIPSEALGSPLRLGYDKAGAVRFSQTGRPVVRVAKEIADNVRLAKEDFTSHLINYTESVIKDNP</sequence>
<dbReference type="EMBL" id="BARW01005256">
    <property type="protein sequence ID" value="GAI77206.1"/>
    <property type="molecule type" value="Genomic_DNA"/>
</dbReference>
<comment type="caution">
    <text evidence="1">The sequence shown here is derived from an EMBL/GenBank/DDBJ whole genome shotgun (WGS) entry which is preliminary data.</text>
</comment>
<organism evidence="1">
    <name type="scientific">marine sediment metagenome</name>
    <dbReference type="NCBI Taxonomy" id="412755"/>
    <lineage>
        <taxon>unclassified sequences</taxon>
        <taxon>metagenomes</taxon>
        <taxon>ecological metagenomes</taxon>
    </lineage>
</organism>
<evidence type="ECO:0000313" key="1">
    <source>
        <dbReference type="EMBL" id="GAI77206.1"/>
    </source>
</evidence>
<protein>
    <submittedName>
        <fullName evidence="1">Uncharacterized protein</fullName>
    </submittedName>
</protein>